<feature type="transmembrane region" description="Helical" evidence="1">
    <location>
        <begin position="125"/>
        <end position="146"/>
    </location>
</feature>
<accession>A0AAP8JXT9</accession>
<dbReference type="EMBL" id="NUSY01000017">
    <property type="protein sequence ID" value="PHE12758.1"/>
    <property type="molecule type" value="Genomic_DNA"/>
</dbReference>
<dbReference type="InterPro" id="IPR046664">
    <property type="entry name" value="DUF6773"/>
</dbReference>
<feature type="transmembrane region" description="Helical" evidence="1">
    <location>
        <begin position="96"/>
        <end position="113"/>
    </location>
</feature>
<protein>
    <recommendedName>
        <fullName evidence="4">YcgB protein</fullName>
    </recommendedName>
</protein>
<sequence length="160" mass="18520">MEKLKNWFSLTTHPDERIQKIELNIWAQSGVFILLIALADVIIRGFFLHRPFIEWATTLGIVVSFGVLFFIRCLFAGVYEPEVDSKEKMNLKLKEKFTFTFLLCLGGVASITYHNPLPQSLMEWFGVIIKFILVVSFLFAIEYIVARISWNRSNKKVIKG</sequence>
<dbReference type="RefSeq" id="WP_097882820.1">
    <property type="nucleotide sequence ID" value="NZ_JARMQX010000054.1"/>
</dbReference>
<organism evidence="2 3">
    <name type="scientific">Bacillus toyonensis</name>
    <dbReference type="NCBI Taxonomy" id="155322"/>
    <lineage>
        <taxon>Bacteria</taxon>
        <taxon>Bacillati</taxon>
        <taxon>Bacillota</taxon>
        <taxon>Bacilli</taxon>
        <taxon>Bacillales</taxon>
        <taxon>Bacillaceae</taxon>
        <taxon>Bacillus</taxon>
        <taxon>Bacillus cereus group</taxon>
    </lineage>
</organism>
<name>A0AAP8JXT9_9BACI</name>
<reference evidence="2 3" key="1">
    <citation type="submission" date="2017-09" db="EMBL/GenBank/DDBJ databases">
        <title>Large-scale bioinformatics analysis of Bacillus genomes uncovers conserved roles of natural products in bacterial physiology.</title>
        <authorList>
            <consortium name="Agbiome Team Llc"/>
            <person name="Bleich R.M."/>
            <person name="Grubbs K.J."/>
            <person name="Santa Maria K.C."/>
            <person name="Allen S.E."/>
            <person name="Farag S."/>
            <person name="Shank E.A."/>
            <person name="Bowers A."/>
        </authorList>
    </citation>
    <scope>NUCLEOTIDE SEQUENCE [LARGE SCALE GENOMIC DNA]</scope>
    <source>
        <strain evidence="2 3">AFS042148</strain>
    </source>
</reference>
<keyword evidence="1" id="KW-0812">Transmembrane</keyword>
<dbReference type="Proteomes" id="UP000224044">
    <property type="component" value="Unassembled WGS sequence"/>
</dbReference>
<comment type="caution">
    <text evidence="2">The sequence shown here is derived from an EMBL/GenBank/DDBJ whole genome shotgun (WGS) entry which is preliminary data.</text>
</comment>
<evidence type="ECO:0000313" key="2">
    <source>
        <dbReference type="EMBL" id="PHE12758.1"/>
    </source>
</evidence>
<proteinExistence type="predicted"/>
<evidence type="ECO:0000313" key="3">
    <source>
        <dbReference type="Proteomes" id="UP000224044"/>
    </source>
</evidence>
<feature type="transmembrane region" description="Helical" evidence="1">
    <location>
        <begin position="55"/>
        <end position="75"/>
    </location>
</feature>
<gene>
    <name evidence="2" type="ORF">COF62_14200</name>
</gene>
<evidence type="ECO:0000256" key="1">
    <source>
        <dbReference type="SAM" id="Phobius"/>
    </source>
</evidence>
<keyword evidence="1" id="KW-0472">Membrane</keyword>
<keyword evidence="1" id="KW-1133">Transmembrane helix</keyword>
<feature type="transmembrane region" description="Helical" evidence="1">
    <location>
        <begin position="21"/>
        <end position="43"/>
    </location>
</feature>
<evidence type="ECO:0008006" key="4">
    <source>
        <dbReference type="Google" id="ProtNLM"/>
    </source>
</evidence>
<dbReference type="AlphaFoldDB" id="A0AAP8JXT9"/>
<dbReference type="Pfam" id="PF20563">
    <property type="entry name" value="DUF6773"/>
    <property type="match status" value="1"/>
</dbReference>